<dbReference type="PROSITE" id="PS00092">
    <property type="entry name" value="N6_MTASE"/>
    <property type="match status" value="1"/>
</dbReference>
<organism evidence="3 4">
    <name type="scientific">Faecalicoccus pleomorphus</name>
    <dbReference type="NCBI Taxonomy" id="1323"/>
    <lineage>
        <taxon>Bacteria</taxon>
        <taxon>Bacillati</taxon>
        <taxon>Bacillota</taxon>
        <taxon>Erysipelotrichia</taxon>
        <taxon>Erysipelotrichales</taxon>
        <taxon>Erysipelotrichaceae</taxon>
        <taxon>Faecalicoccus</taxon>
    </lineage>
</organism>
<dbReference type="EMBL" id="UHFX01000003">
    <property type="protein sequence ID" value="SUO05048.1"/>
    <property type="molecule type" value="Genomic_DNA"/>
</dbReference>
<evidence type="ECO:0000313" key="3">
    <source>
        <dbReference type="EMBL" id="SUO05048.1"/>
    </source>
</evidence>
<sequence>MRIVSGKFGSRKLVSVDGMMTRPTSDKVKGAIFSSLGNQFSGGTMLDCYSGTGNMALEAISRGMDRAVCVEINKKAVQVIRTNVKNLGVSDQVKVISGNIFSVLSQLQTTFDLVYVDPPYKKEENMKLLEALDSYNLVNEDGHVVIESLATQTWPDQVGHFYKYKEKTYRDTKITYYRKETKS</sequence>
<dbReference type="Proteomes" id="UP000255523">
    <property type="component" value="Unassembled WGS sequence"/>
</dbReference>
<dbReference type="CDD" id="cd02440">
    <property type="entry name" value="AdoMet_MTases"/>
    <property type="match status" value="1"/>
</dbReference>
<dbReference type="AlphaFoldDB" id="A0A380LMG2"/>
<accession>A0A380LMG2</accession>
<dbReference type="GO" id="GO:0052913">
    <property type="term" value="F:16S rRNA (guanine(966)-N(2))-methyltransferase activity"/>
    <property type="evidence" value="ECO:0007669"/>
    <property type="project" value="UniProtKB-EC"/>
</dbReference>
<gene>
    <name evidence="3" type="primary">rsmD</name>
    <name evidence="3" type="ORF">NCTC11087_01983</name>
</gene>
<name>A0A380LMG2_9FIRM</name>
<dbReference type="EC" id="2.1.1.171" evidence="3"/>
<dbReference type="RefSeq" id="WP_022789777.1">
    <property type="nucleotide sequence ID" value="NZ_CALZNX010000015.1"/>
</dbReference>
<dbReference type="GO" id="GO:0003676">
    <property type="term" value="F:nucleic acid binding"/>
    <property type="evidence" value="ECO:0007669"/>
    <property type="project" value="InterPro"/>
</dbReference>
<dbReference type="PIRSF" id="PIRSF004553">
    <property type="entry name" value="CHP00095"/>
    <property type="match status" value="1"/>
</dbReference>
<dbReference type="PANTHER" id="PTHR43542:SF1">
    <property type="entry name" value="METHYLTRANSFERASE"/>
    <property type="match status" value="1"/>
</dbReference>
<dbReference type="GeneID" id="77462914"/>
<proteinExistence type="predicted"/>
<keyword evidence="4" id="KW-1185">Reference proteome</keyword>
<dbReference type="NCBIfam" id="TIGR00095">
    <property type="entry name" value="16S rRNA (guanine(966)-N(2))-methyltransferase RsmD"/>
    <property type="match status" value="1"/>
</dbReference>
<dbReference type="InterPro" id="IPR004398">
    <property type="entry name" value="RNA_MeTrfase_RsmD"/>
</dbReference>
<evidence type="ECO:0000313" key="4">
    <source>
        <dbReference type="Proteomes" id="UP000255523"/>
    </source>
</evidence>
<evidence type="ECO:0000256" key="1">
    <source>
        <dbReference type="ARBA" id="ARBA00022603"/>
    </source>
</evidence>
<dbReference type="Pfam" id="PF03602">
    <property type="entry name" value="Cons_hypoth95"/>
    <property type="match status" value="1"/>
</dbReference>
<dbReference type="PANTHER" id="PTHR43542">
    <property type="entry name" value="METHYLTRANSFERASE"/>
    <property type="match status" value="1"/>
</dbReference>
<dbReference type="OrthoDB" id="9803017at2"/>
<dbReference type="SUPFAM" id="SSF53335">
    <property type="entry name" value="S-adenosyl-L-methionine-dependent methyltransferases"/>
    <property type="match status" value="1"/>
</dbReference>
<evidence type="ECO:0000256" key="2">
    <source>
        <dbReference type="ARBA" id="ARBA00022679"/>
    </source>
</evidence>
<protein>
    <submittedName>
        <fullName evidence="3">Methylase</fullName>
        <ecNumber evidence="3">2.1.1.171</ecNumber>
    </submittedName>
</protein>
<dbReference type="Gene3D" id="3.40.50.150">
    <property type="entry name" value="Vaccinia Virus protein VP39"/>
    <property type="match status" value="1"/>
</dbReference>
<dbReference type="InterPro" id="IPR002052">
    <property type="entry name" value="DNA_methylase_N6_adenine_CS"/>
</dbReference>
<dbReference type="InterPro" id="IPR029063">
    <property type="entry name" value="SAM-dependent_MTases_sf"/>
</dbReference>
<keyword evidence="2 3" id="KW-0808">Transferase</keyword>
<reference evidence="3 4" key="1">
    <citation type="submission" date="2018-06" db="EMBL/GenBank/DDBJ databases">
        <authorList>
            <consortium name="Pathogen Informatics"/>
            <person name="Doyle S."/>
        </authorList>
    </citation>
    <scope>NUCLEOTIDE SEQUENCE [LARGE SCALE GENOMIC DNA]</scope>
    <source>
        <strain evidence="3 4">NCTC11087</strain>
    </source>
</reference>
<keyword evidence="1 3" id="KW-0489">Methyltransferase</keyword>